<evidence type="ECO:0000313" key="5">
    <source>
        <dbReference type="EMBL" id="SCG43746.1"/>
    </source>
</evidence>
<dbReference type="PANTHER" id="PTHR42749">
    <property type="entry name" value="CELL SHAPE-DETERMINING PROTEIN MREB"/>
    <property type="match status" value="1"/>
</dbReference>
<sequence length="268" mass="27863">MLNPGAYAREGLRQILTIDLGTAHVRIWSPALGRVVEEPTVVAWGPPGSRRAVGRAAVELADRTGAPLVWPLRHGVVDHFAACVHLLRVLTVAHAGSGAPHTPVLVGVPATATLRQQQRLTAAVRRATGGRVSTVEEPLAAALACRVGLDTEDLVVVDIGQGRTEVVRITDGTVTAAARTDGSNDVDQVPAIAAAVRRLGEHTHRPGPRRLLVTGGGAATIGVAARLAALTSRAVTMPADVRLATIQGLALLAQTRPPHPDRPGQPVA</sequence>
<organism evidence="5 6">
    <name type="scientific">Micromonospora echinaurantiaca</name>
    <dbReference type="NCBI Taxonomy" id="47857"/>
    <lineage>
        <taxon>Bacteria</taxon>
        <taxon>Bacillati</taxon>
        <taxon>Actinomycetota</taxon>
        <taxon>Actinomycetes</taxon>
        <taxon>Micromonosporales</taxon>
        <taxon>Micromonosporaceae</taxon>
        <taxon>Micromonospora</taxon>
    </lineage>
</organism>
<keyword evidence="4" id="KW-0067">ATP-binding</keyword>
<dbReference type="RefSeq" id="WP_088993003.1">
    <property type="nucleotide sequence ID" value="NZ_LT607750.1"/>
</dbReference>
<evidence type="ECO:0000256" key="4">
    <source>
        <dbReference type="ARBA" id="ARBA00022840"/>
    </source>
</evidence>
<dbReference type="GO" id="GO:0005737">
    <property type="term" value="C:cytoplasm"/>
    <property type="evidence" value="ECO:0007669"/>
    <property type="project" value="UniProtKB-SubCell"/>
</dbReference>
<dbReference type="InterPro" id="IPR056546">
    <property type="entry name" value="MreB_MamK-like"/>
</dbReference>
<dbReference type="InterPro" id="IPR043129">
    <property type="entry name" value="ATPase_NBD"/>
</dbReference>
<reference evidence="5 6" key="1">
    <citation type="submission" date="2016-06" db="EMBL/GenBank/DDBJ databases">
        <authorList>
            <person name="Kjaerup R.B."/>
            <person name="Dalgaard T.S."/>
            <person name="Juul-Madsen H.R."/>
        </authorList>
    </citation>
    <scope>NUCLEOTIDE SEQUENCE [LARGE SCALE GENOMIC DNA]</scope>
    <source>
        <strain evidence="5 6">DSM 43904</strain>
    </source>
</reference>
<evidence type="ECO:0000256" key="3">
    <source>
        <dbReference type="ARBA" id="ARBA00022741"/>
    </source>
</evidence>
<proteinExistence type="predicted"/>
<dbReference type="EMBL" id="LT607750">
    <property type="protein sequence ID" value="SCG43746.1"/>
    <property type="molecule type" value="Genomic_DNA"/>
</dbReference>
<dbReference type="SUPFAM" id="SSF53067">
    <property type="entry name" value="Actin-like ATPase domain"/>
    <property type="match status" value="2"/>
</dbReference>
<evidence type="ECO:0000256" key="1">
    <source>
        <dbReference type="ARBA" id="ARBA00004496"/>
    </source>
</evidence>
<accession>A0A1C5HCK2</accession>
<comment type="subcellular location">
    <subcellularLocation>
        <location evidence="1">Cytoplasm</location>
    </subcellularLocation>
</comment>
<keyword evidence="3" id="KW-0547">Nucleotide-binding</keyword>
<dbReference type="PANTHER" id="PTHR42749:SF1">
    <property type="entry name" value="CELL SHAPE-DETERMINING PROTEIN MREB"/>
    <property type="match status" value="1"/>
</dbReference>
<dbReference type="GO" id="GO:0005524">
    <property type="term" value="F:ATP binding"/>
    <property type="evidence" value="ECO:0007669"/>
    <property type="project" value="UniProtKB-KW"/>
</dbReference>
<evidence type="ECO:0000256" key="2">
    <source>
        <dbReference type="ARBA" id="ARBA00022490"/>
    </source>
</evidence>
<keyword evidence="2" id="KW-0963">Cytoplasm</keyword>
<dbReference type="Gene3D" id="3.30.420.40">
    <property type="match status" value="2"/>
</dbReference>
<dbReference type="AlphaFoldDB" id="A0A1C5HCK2"/>
<keyword evidence="6" id="KW-1185">Reference proteome</keyword>
<gene>
    <name evidence="5" type="ORF">GA0070609_1359</name>
</gene>
<dbReference type="Proteomes" id="UP000198217">
    <property type="component" value="Chromosome I"/>
</dbReference>
<protein>
    <submittedName>
        <fullName evidence="5">Rod shape-determining protein MreB</fullName>
    </submittedName>
</protein>
<dbReference type="Pfam" id="PF06723">
    <property type="entry name" value="MreB_Mbl"/>
    <property type="match status" value="1"/>
</dbReference>
<evidence type="ECO:0000313" key="6">
    <source>
        <dbReference type="Proteomes" id="UP000198217"/>
    </source>
</evidence>
<name>A0A1C5HCK2_9ACTN</name>